<sequence>MLGNGWDSSQVLRWATSFWDMREDGEDENEWPAKVLLNAASALNDLNTAFDKIDMAHRRAHALTSNEYVRLDYALLLCLLLMFWKEIKVTYRTFVEQRHQLLVQLPVPDKNAEEDEWECYKSSKLLRVLPGDPKYVLWMVTLRVFTPAVEDAMTCCAVLRGLDDVEGREMVDKALQSFPVVWEI</sequence>
<proteinExistence type="predicted"/>
<protein>
    <submittedName>
        <fullName evidence="1">Uncharacterized protein</fullName>
    </submittedName>
</protein>
<keyword evidence="2" id="KW-1185">Reference proteome</keyword>
<organism evidence="1 2">
    <name type="scientific">Aspergillus tamarii</name>
    <dbReference type="NCBI Taxonomy" id="41984"/>
    <lineage>
        <taxon>Eukaryota</taxon>
        <taxon>Fungi</taxon>
        <taxon>Dikarya</taxon>
        <taxon>Ascomycota</taxon>
        <taxon>Pezizomycotina</taxon>
        <taxon>Eurotiomycetes</taxon>
        <taxon>Eurotiomycetidae</taxon>
        <taxon>Eurotiales</taxon>
        <taxon>Aspergillaceae</taxon>
        <taxon>Aspergillus</taxon>
        <taxon>Aspergillus subgen. Circumdati</taxon>
    </lineage>
</organism>
<accession>A0A5N6V462</accession>
<dbReference type="AlphaFoldDB" id="A0A5N6V462"/>
<gene>
    <name evidence="1" type="ORF">BDV40DRAFT_297184</name>
</gene>
<dbReference type="OrthoDB" id="4490934at2759"/>
<reference evidence="1 2" key="1">
    <citation type="submission" date="2019-04" db="EMBL/GenBank/DDBJ databases">
        <title>Friends and foes A comparative genomics study of 23 Aspergillus species from section Flavi.</title>
        <authorList>
            <consortium name="DOE Joint Genome Institute"/>
            <person name="Kjaerbolling I."/>
            <person name="Vesth T."/>
            <person name="Frisvad J.C."/>
            <person name="Nybo J.L."/>
            <person name="Theobald S."/>
            <person name="Kildgaard S."/>
            <person name="Isbrandt T."/>
            <person name="Kuo A."/>
            <person name="Sato A."/>
            <person name="Lyhne E.K."/>
            <person name="Kogle M.E."/>
            <person name="Wiebenga A."/>
            <person name="Kun R.S."/>
            <person name="Lubbers R.J."/>
            <person name="Makela M.R."/>
            <person name="Barry K."/>
            <person name="Chovatia M."/>
            <person name="Clum A."/>
            <person name="Daum C."/>
            <person name="Haridas S."/>
            <person name="He G."/>
            <person name="LaButti K."/>
            <person name="Lipzen A."/>
            <person name="Mondo S."/>
            <person name="Riley R."/>
            <person name="Salamov A."/>
            <person name="Simmons B.A."/>
            <person name="Magnuson J.K."/>
            <person name="Henrissat B."/>
            <person name="Mortensen U.H."/>
            <person name="Larsen T.O."/>
            <person name="Devries R.P."/>
            <person name="Grigoriev I.V."/>
            <person name="Machida M."/>
            <person name="Baker S.E."/>
            <person name="Andersen M.R."/>
        </authorList>
    </citation>
    <scope>NUCLEOTIDE SEQUENCE [LARGE SCALE GENOMIC DNA]</scope>
    <source>
        <strain evidence="1 2">CBS 117626</strain>
    </source>
</reference>
<dbReference type="EMBL" id="ML738598">
    <property type="protein sequence ID" value="KAE8165778.1"/>
    <property type="molecule type" value="Genomic_DNA"/>
</dbReference>
<name>A0A5N6V462_ASPTM</name>
<dbReference type="Proteomes" id="UP000326950">
    <property type="component" value="Unassembled WGS sequence"/>
</dbReference>
<evidence type="ECO:0000313" key="2">
    <source>
        <dbReference type="Proteomes" id="UP000326950"/>
    </source>
</evidence>
<evidence type="ECO:0000313" key="1">
    <source>
        <dbReference type="EMBL" id="KAE8165778.1"/>
    </source>
</evidence>